<dbReference type="CDD" id="cd02022">
    <property type="entry name" value="DPCK"/>
    <property type="match status" value="1"/>
</dbReference>
<organism evidence="4">
    <name type="scientific">Pseudozyma antarctica</name>
    <name type="common">Yeast</name>
    <name type="synonym">Candida antarctica</name>
    <dbReference type="NCBI Taxonomy" id="84753"/>
    <lineage>
        <taxon>Eukaryota</taxon>
        <taxon>Fungi</taxon>
        <taxon>Dikarya</taxon>
        <taxon>Basidiomycota</taxon>
        <taxon>Ustilaginomycotina</taxon>
        <taxon>Ustilaginomycetes</taxon>
        <taxon>Ustilaginales</taxon>
        <taxon>Ustilaginaceae</taxon>
        <taxon>Moesziomyces</taxon>
    </lineage>
</organism>
<sequence>MDHLRSLGANRNTRSGYPSSLHPTIPPSSAPLIHTAMLVVGLTGGIASGKSTASYLISNHPAGIPIIDLDLLAREVVEPGQPALAALRSAFGPTVINESDGTLNRAELGRLAFATPEKTKVLNKITHGAIRRRMVWKLIGYWVRGYKVVVVDTPLLVEAGLWKFCGELVLVYCRRQDQLTRMLARDGQSKGLTEADAKQRLEAQLPLDDKLVYADTILDNSADLGDRVDDHNELQAPEWTKGLQKQTPLALRIQVDRMVARWIDSYSGLGSLRWLLQWLVPPCGLLAGAWRAWRRTTTVNARLASGHKPTLPSSKL</sequence>
<evidence type="ECO:0000256" key="1">
    <source>
        <dbReference type="ARBA" id="ARBA00022741"/>
    </source>
</evidence>
<dbReference type="HAMAP" id="MF_00376">
    <property type="entry name" value="Dephospho_CoA_kinase"/>
    <property type="match status" value="1"/>
</dbReference>
<evidence type="ECO:0000256" key="2">
    <source>
        <dbReference type="ARBA" id="ARBA00022840"/>
    </source>
</evidence>
<dbReference type="EMBL" id="DF830118">
    <property type="protein sequence ID" value="GAK68211.1"/>
    <property type="molecule type" value="Genomic_DNA"/>
</dbReference>
<feature type="region of interest" description="Disordered" evidence="3">
    <location>
        <begin position="1"/>
        <end position="23"/>
    </location>
</feature>
<name>A0A081CNG5_PSEA2</name>
<keyword evidence="4" id="KW-0418">Kinase</keyword>
<dbReference type="GeneID" id="26307254"/>
<keyword evidence="1" id="KW-0547">Nucleotide-binding</keyword>
<protein>
    <submittedName>
        <fullName evidence="4">Dephospho-CoA kinase</fullName>
    </submittedName>
</protein>
<keyword evidence="2" id="KW-0067">ATP-binding</keyword>
<dbReference type="Pfam" id="PF01121">
    <property type="entry name" value="CoaE"/>
    <property type="match status" value="1"/>
</dbReference>
<dbReference type="PANTHER" id="PTHR10695">
    <property type="entry name" value="DEPHOSPHO-COA KINASE-RELATED"/>
    <property type="match status" value="1"/>
</dbReference>
<dbReference type="SUPFAM" id="SSF52540">
    <property type="entry name" value="P-loop containing nucleoside triphosphate hydrolases"/>
    <property type="match status" value="1"/>
</dbReference>
<gene>
    <name evidence="4" type="ORF">PAN0_051c6447</name>
</gene>
<dbReference type="AlphaFoldDB" id="A0A081CNG5"/>
<dbReference type="GO" id="GO:0015937">
    <property type="term" value="P:coenzyme A biosynthetic process"/>
    <property type="evidence" value="ECO:0007669"/>
    <property type="project" value="InterPro"/>
</dbReference>
<evidence type="ECO:0000256" key="3">
    <source>
        <dbReference type="SAM" id="MobiDB-lite"/>
    </source>
</evidence>
<dbReference type="InterPro" id="IPR001977">
    <property type="entry name" value="Depp_CoAkinase"/>
</dbReference>
<proteinExistence type="inferred from homology"/>
<dbReference type="GO" id="GO:0005524">
    <property type="term" value="F:ATP binding"/>
    <property type="evidence" value="ECO:0007669"/>
    <property type="project" value="UniProtKB-KW"/>
</dbReference>
<dbReference type="NCBIfam" id="TIGR00152">
    <property type="entry name" value="dephospho-CoA kinase"/>
    <property type="match status" value="1"/>
</dbReference>
<dbReference type="InterPro" id="IPR027417">
    <property type="entry name" value="P-loop_NTPase"/>
</dbReference>
<dbReference type="Proteomes" id="UP000053758">
    <property type="component" value="Unassembled WGS sequence"/>
</dbReference>
<dbReference type="RefSeq" id="XP_014653595.1">
    <property type="nucleotide sequence ID" value="XM_014798109.1"/>
</dbReference>
<keyword evidence="5" id="KW-1185">Reference proteome</keyword>
<dbReference type="PROSITE" id="PS51219">
    <property type="entry name" value="DPCK"/>
    <property type="match status" value="1"/>
</dbReference>
<dbReference type="GO" id="GO:0004140">
    <property type="term" value="F:dephospho-CoA kinase activity"/>
    <property type="evidence" value="ECO:0007669"/>
    <property type="project" value="InterPro"/>
</dbReference>
<dbReference type="Gene3D" id="3.40.50.300">
    <property type="entry name" value="P-loop containing nucleotide triphosphate hydrolases"/>
    <property type="match status" value="1"/>
</dbReference>
<evidence type="ECO:0000313" key="4">
    <source>
        <dbReference type="EMBL" id="GAK68211.1"/>
    </source>
</evidence>
<evidence type="ECO:0000313" key="5">
    <source>
        <dbReference type="Proteomes" id="UP000053758"/>
    </source>
</evidence>
<dbReference type="PANTHER" id="PTHR10695:SF46">
    <property type="entry name" value="BIFUNCTIONAL COENZYME A SYNTHASE-RELATED"/>
    <property type="match status" value="1"/>
</dbReference>
<feature type="compositionally biased region" description="Polar residues" evidence="3">
    <location>
        <begin position="9"/>
        <end position="22"/>
    </location>
</feature>
<reference evidence="4" key="1">
    <citation type="submission" date="2014-07" db="EMBL/GenBank/DDBJ databases">
        <title>Draft genome sequence of the yeast Pseudozyma antarctica JCM 10317 known as a producer of lipase B which used in a wide range of industrial applications.</title>
        <authorList>
            <person name="Morita T."/>
            <person name="Saika A."/>
            <person name="Koike H."/>
        </authorList>
    </citation>
    <scope>NUCLEOTIDE SEQUENCE</scope>
    <source>
        <strain evidence="4">JCM 10317</strain>
    </source>
</reference>
<keyword evidence="4" id="KW-0808">Transferase</keyword>
<accession>A0A081CNG5</accession>
<dbReference type="HOGENOM" id="CLU_057180_0_1_1"/>